<accession>A0A5M6BXA8</accession>
<dbReference type="Proteomes" id="UP000322225">
    <property type="component" value="Chromosome 14"/>
</dbReference>
<feature type="region of interest" description="Disordered" evidence="1">
    <location>
        <begin position="165"/>
        <end position="185"/>
    </location>
</feature>
<dbReference type="RefSeq" id="XP_031859879.1">
    <property type="nucleotide sequence ID" value="XM_032005872.1"/>
</dbReference>
<feature type="compositionally biased region" description="Basic and acidic residues" evidence="1">
    <location>
        <begin position="42"/>
        <end position="56"/>
    </location>
</feature>
<dbReference type="GeneID" id="43590025"/>
<evidence type="ECO:0000313" key="3">
    <source>
        <dbReference type="EMBL" id="WWD22850.1"/>
    </source>
</evidence>
<name>A0A5M6BXA8_9TREE</name>
<dbReference type="EMBL" id="CP144064">
    <property type="protein sequence ID" value="WWD22850.1"/>
    <property type="molecule type" value="Genomic_DNA"/>
</dbReference>
<dbReference type="Pfam" id="PF04774">
    <property type="entry name" value="HABP4_PAI-RBP1"/>
    <property type="match status" value="1"/>
</dbReference>
<reference evidence="3" key="2">
    <citation type="submission" date="2024-01" db="EMBL/GenBank/DDBJ databases">
        <title>Comparative genomics of Cryptococcus and Kwoniella reveals pathogenesis evolution and contrasting modes of karyotype evolution via chromosome fusion or intercentromeric recombination.</title>
        <authorList>
            <person name="Coelho M.A."/>
            <person name="David-Palma M."/>
            <person name="Shea T."/>
            <person name="Bowers K."/>
            <person name="McGinley-Smith S."/>
            <person name="Mohammad A.W."/>
            <person name="Gnirke A."/>
            <person name="Yurkov A.M."/>
            <person name="Nowrousian M."/>
            <person name="Sun S."/>
            <person name="Cuomo C.A."/>
            <person name="Heitman J."/>
        </authorList>
    </citation>
    <scope>NUCLEOTIDE SEQUENCE</scope>
    <source>
        <strain evidence="3">CBS 12478</strain>
    </source>
</reference>
<dbReference type="AlphaFoldDB" id="A0A5M6BXA8"/>
<dbReference type="OrthoDB" id="2562681at2759"/>
<protein>
    <recommendedName>
        <fullName evidence="2">Hyaluronan/mRNA-binding protein domain-containing protein</fullName>
    </recommendedName>
</protein>
<evidence type="ECO:0000313" key="4">
    <source>
        <dbReference type="Proteomes" id="UP000322225"/>
    </source>
</evidence>
<gene>
    <name evidence="3" type="ORF">CI109_107344</name>
</gene>
<dbReference type="InterPro" id="IPR006861">
    <property type="entry name" value="HABP4_PAIRBP1-bd"/>
</dbReference>
<organism evidence="3 4">
    <name type="scientific">Kwoniella shandongensis</name>
    <dbReference type="NCBI Taxonomy" id="1734106"/>
    <lineage>
        <taxon>Eukaryota</taxon>
        <taxon>Fungi</taxon>
        <taxon>Dikarya</taxon>
        <taxon>Basidiomycota</taxon>
        <taxon>Agaricomycotina</taxon>
        <taxon>Tremellomycetes</taxon>
        <taxon>Tremellales</taxon>
        <taxon>Cryptococcaceae</taxon>
        <taxon>Kwoniella</taxon>
    </lineage>
</organism>
<dbReference type="KEGG" id="ksn:43590025"/>
<dbReference type="Gene3D" id="6.10.140.1040">
    <property type="match status" value="1"/>
</dbReference>
<feature type="region of interest" description="Disordered" evidence="1">
    <location>
        <begin position="1"/>
        <end position="138"/>
    </location>
</feature>
<keyword evidence="4" id="KW-1185">Reference proteome</keyword>
<evidence type="ECO:0000259" key="2">
    <source>
        <dbReference type="Pfam" id="PF04774"/>
    </source>
</evidence>
<feature type="compositionally biased region" description="Polar residues" evidence="1">
    <location>
        <begin position="82"/>
        <end position="117"/>
    </location>
</feature>
<feature type="domain" description="Hyaluronan/mRNA-binding protein" evidence="2">
    <location>
        <begin position="16"/>
        <end position="71"/>
    </location>
</feature>
<sequence length="185" mass="20206">MTRTERNQYPAALLKDRHSRSGLTKTELAHKGGDGAHNWGSLKREGEAEAGGRLDAENDTNTQDQDNENDEDYVAPLINPKLRQQSNTEDATNVVNPNDALAQSPTESMSSLDSVDSNPAKPAFGGRRLSNVSDEERERARLYREGALNKNGIDLAHIARTSYGIAQSPPATSPTKVKNGFNFTK</sequence>
<reference evidence="3" key="1">
    <citation type="submission" date="2017-08" db="EMBL/GenBank/DDBJ databases">
        <authorList>
            <person name="Cuomo C."/>
            <person name="Billmyre B."/>
            <person name="Heitman J."/>
        </authorList>
    </citation>
    <scope>NUCLEOTIDE SEQUENCE</scope>
    <source>
        <strain evidence="3">CBS 12478</strain>
    </source>
</reference>
<proteinExistence type="predicted"/>
<evidence type="ECO:0000256" key="1">
    <source>
        <dbReference type="SAM" id="MobiDB-lite"/>
    </source>
</evidence>
<feature type="compositionally biased region" description="Polar residues" evidence="1">
    <location>
        <begin position="169"/>
        <end position="185"/>
    </location>
</feature>